<dbReference type="Proteomes" id="UP000674143">
    <property type="component" value="Unassembled WGS sequence"/>
</dbReference>
<dbReference type="PANTHER" id="PTHR31585">
    <property type="entry name" value="FOLATE-BIOPTERIN TRANSPORTER 1, CHLOROPLASTIC"/>
    <property type="match status" value="1"/>
</dbReference>
<evidence type="ECO:0008006" key="11">
    <source>
        <dbReference type="Google" id="ProtNLM"/>
    </source>
</evidence>
<feature type="transmembrane region" description="Helical" evidence="8">
    <location>
        <begin position="381"/>
        <end position="397"/>
    </location>
</feature>
<comment type="caution">
    <text evidence="9">The sequence shown here is derived from an EMBL/GenBank/DDBJ whole genome shotgun (WGS) entry which is preliminary data.</text>
</comment>
<keyword evidence="6 8" id="KW-0472">Membrane</keyword>
<dbReference type="Pfam" id="PF03092">
    <property type="entry name" value="BT1"/>
    <property type="match status" value="1"/>
</dbReference>
<evidence type="ECO:0000256" key="6">
    <source>
        <dbReference type="ARBA" id="ARBA00023136"/>
    </source>
</evidence>
<dbReference type="InterPro" id="IPR036259">
    <property type="entry name" value="MFS_trans_sf"/>
</dbReference>
<dbReference type="InterPro" id="IPR039309">
    <property type="entry name" value="BT1"/>
</dbReference>
<keyword evidence="5 8" id="KW-1133">Transmembrane helix</keyword>
<keyword evidence="3" id="KW-0813">Transport</keyword>
<gene>
    <name evidence="9" type="ORF">LSCM4_03061</name>
</gene>
<keyword evidence="10" id="KW-1185">Reference proteome</keyword>
<evidence type="ECO:0000313" key="9">
    <source>
        <dbReference type="EMBL" id="KAG5470365.1"/>
    </source>
</evidence>
<feature type="region of interest" description="Disordered" evidence="7">
    <location>
        <begin position="1"/>
        <end position="20"/>
    </location>
</feature>
<dbReference type="EMBL" id="JAFHLR010000032">
    <property type="protein sequence ID" value="KAG5470365.1"/>
    <property type="molecule type" value="Genomic_DNA"/>
</dbReference>
<feature type="transmembrane region" description="Helical" evidence="8">
    <location>
        <begin position="222"/>
        <end position="240"/>
    </location>
</feature>
<protein>
    <recommendedName>
        <fullName evidence="11">Folate/biopterin transporter</fullName>
    </recommendedName>
</protein>
<dbReference type="PANTHER" id="PTHR31585:SF0">
    <property type="entry name" value="FOLATE-BIOPTERIN TRANSPORTER 1, CHLOROPLASTIC"/>
    <property type="match status" value="1"/>
</dbReference>
<feature type="transmembrane region" description="Helical" evidence="8">
    <location>
        <begin position="457"/>
        <end position="487"/>
    </location>
</feature>
<feature type="transmembrane region" description="Helical" evidence="8">
    <location>
        <begin position="191"/>
        <end position="215"/>
    </location>
</feature>
<dbReference type="KEGG" id="loi:92359013"/>
<name>A0A836H4P3_9TRYP</name>
<dbReference type="SUPFAM" id="SSF103473">
    <property type="entry name" value="MFS general substrate transporter"/>
    <property type="match status" value="1"/>
</dbReference>
<dbReference type="AlphaFoldDB" id="A0A836H4P3"/>
<feature type="transmembrane region" description="Helical" evidence="8">
    <location>
        <begin position="155"/>
        <end position="179"/>
    </location>
</feature>
<feature type="transmembrane region" description="Helical" evidence="8">
    <location>
        <begin position="252"/>
        <end position="272"/>
    </location>
</feature>
<feature type="transmembrane region" description="Helical" evidence="8">
    <location>
        <begin position="564"/>
        <end position="586"/>
    </location>
</feature>
<keyword evidence="4 8" id="KW-0812">Transmembrane</keyword>
<evidence type="ECO:0000256" key="7">
    <source>
        <dbReference type="SAM" id="MobiDB-lite"/>
    </source>
</evidence>
<comment type="similarity">
    <text evidence="2">Belongs to the major facilitator superfamily. Folate-biopterin transporter (TC 2.A.71) family.</text>
</comment>
<evidence type="ECO:0000256" key="5">
    <source>
        <dbReference type="ARBA" id="ARBA00022989"/>
    </source>
</evidence>
<evidence type="ECO:0000256" key="4">
    <source>
        <dbReference type="ARBA" id="ARBA00022692"/>
    </source>
</evidence>
<evidence type="ECO:0000256" key="1">
    <source>
        <dbReference type="ARBA" id="ARBA00004141"/>
    </source>
</evidence>
<feature type="transmembrane region" description="Helical" evidence="8">
    <location>
        <begin position="530"/>
        <end position="552"/>
    </location>
</feature>
<dbReference type="PROSITE" id="PS51257">
    <property type="entry name" value="PROKAR_LIPOPROTEIN"/>
    <property type="match status" value="1"/>
</dbReference>
<proteinExistence type="inferred from homology"/>
<feature type="transmembrane region" description="Helical" evidence="8">
    <location>
        <begin position="293"/>
        <end position="318"/>
    </location>
</feature>
<dbReference type="RefSeq" id="XP_067060631.1">
    <property type="nucleotide sequence ID" value="XM_067205079.1"/>
</dbReference>
<dbReference type="GeneID" id="92359013"/>
<reference evidence="10" key="2">
    <citation type="journal article" date="2021" name="Sci. Data">
        <title>Chromosome-scale genome sequencing, assembly and annotation of six genomes from subfamily Leishmaniinae.</title>
        <authorList>
            <person name="Almutairi H."/>
            <person name="Urbaniak M.D."/>
            <person name="Bates M.D."/>
            <person name="Jariyapan N."/>
            <person name="Kwakye-Nuako G."/>
            <person name="Thomaz Soccol V."/>
            <person name="Al-Salem W.S."/>
            <person name="Dillon R.J."/>
            <person name="Bates P.A."/>
            <person name="Gatherer D."/>
        </authorList>
    </citation>
    <scope>NUCLEOTIDE SEQUENCE [LARGE SCALE GENOMIC DNA]</scope>
</reference>
<evidence type="ECO:0000256" key="3">
    <source>
        <dbReference type="ARBA" id="ARBA00022448"/>
    </source>
</evidence>
<evidence type="ECO:0000313" key="10">
    <source>
        <dbReference type="Proteomes" id="UP000674143"/>
    </source>
</evidence>
<comment type="subcellular location">
    <subcellularLocation>
        <location evidence="1">Membrane</location>
        <topology evidence="1">Multi-pass membrane protein</topology>
    </subcellularLocation>
</comment>
<evidence type="ECO:0000256" key="8">
    <source>
        <dbReference type="SAM" id="Phobius"/>
    </source>
</evidence>
<dbReference type="GO" id="GO:0016020">
    <property type="term" value="C:membrane"/>
    <property type="evidence" value="ECO:0007669"/>
    <property type="project" value="UniProtKB-SubCell"/>
</dbReference>
<sequence length="622" mass="66992">MQRADGGEEAGEELSASGTAIGSTSTASCSSCAPQHGVRAASPVLYAPRTAALMEPYESIPALSSVPLSLRSTVAFLGGLGRTRLHISSGAGTANAQSCLVPPYRSDAEDVGRECTEAYRRESDNLAAMDATTLLPAIDRGANQVFPSSKIPRMLIALLFFSSLVQGFSSSIISIFINGDLALQPVDVTQYWVYIGCTMWCQPIVGYVSDAVVVVGERRRPLLLLAAVSNAVIYAAYSLFPVTTSSFTRFVALSMVSQFCTMGLYIPLNGLVVEVGRHGAETARERKTHMSGIMSIAMVWRSAGSLGGAVLHTCLIAFLPVRPLLGITGILFLVLVPVALFTPRYLFLHTSAQDDSLYYRVAKASRMVWCSFNVRDRGSDGVCVALMLAFVFVYTMTPDPGFVYYSYLYVVFQFPNWFYSMNGCIGHLGSIAGAWVFSRWMDRRARQEAHGGARVTLFFIFMISSAAWAAGYVTNLFLCTGFITGTLGVPAAVYVPVDSFFTSLVSRFAIMPTLVMAAEHAPRSFEATTFELFSVASMGGGIVSGLLTSSISKKLHITRADYSQLWLLFVISTAAKLVPIFLAYLLPERRSSYGGEGHCEDTAVVVGGEASDTTADAEGAAR</sequence>
<dbReference type="Gene3D" id="1.20.1250.20">
    <property type="entry name" value="MFS general substrate transporter like domains"/>
    <property type="match status" value="1"/>
</dbReference>
<evidence type="ECO:0000256" key="2">
    <source>
        <dbReference type="ARBA" id="ARBA00007015"/>
    </source>
</evidence>
<feature type="transmembrane region" description="Helical" evidence="8">
    <location>
        <begin position="417"/>
        <end position="437"/>
    </location>
</feature>
<accession>A0A836H4P3</accession>
<organism evidence="9 10">
    <name type="scientific">Leishmania orientalis</name>
    <dbReference type="NCBI Taxonomy" id="2249476"/>
    <lineage>
        <taxon>Eukaryota</taxon>
        <taxon>Discoba</taxon>
        <taxon>Euglenozoa</taxon>
        <taxon>Kinetoplastea</taxon>
        <taxon>Metakinetoplastina</taxon>
        <taxon>Trypanosomatida</taxon>
        <taxon>Trypanosomatidae</taxon>
        <taxon>Leishmaniinae</taxon>
        <taxon>Leishmania</taxon>
    </lineage>
</organism>
<feature type="transmembrane region" description="Helical" evidence="8">
    <location>
        <begin position="324"/>
        <end position="347"/>
    </location>
</feature>
<reference evidence="10" key="1">
    <citation type="journal article" date="2021" name="Microbiol. Resour. Announc.">
        <title>LGAAP: Leishmaniinae Genome Assembly and Annotation Pipeline.</title>
        <authorList>
            <person name="Almutairi H."/>
            <person name="Urbaniak M.D."/>
            <person name="Bates M.D."/>
            <person name="Jariyapan N."/>
            <person name="Kwakye-Nuako G."/>
            <person name="Thomaz-Soccol V."/>
            <person name="Al-Salem W.S."/>
            <person name="Dillon R.J."/>
            <person name="Bates P.A."/>
            <person name="Gatherer D."/>
        </authorList>
    </citation>
    <scope>NUCLEOTIDE SEQUENCE [LARGE SCALE GENOMIC DNA]</scope>
</reference>